<dbReference type="Proteomes" id="UP000779574">
    <property type="component" value="Unassembled WGS sequence"/>
</dbReference>
<feature type="non-terminal residue" evidence="4">
    <location>
        <position position="432"/>
    </location>
</feature>
<dbReference type="EMBL" id="JAHFXF010000472">
    <property type="protein sequence ID" value="KAG9687143.1"/>
    <property type="molecule type" value="Genomic_DNA"/>
</dbReference>
<feature type="region of interest" description="Disordered" evidence="1">
    <location>
        <begin position="163"/>
        <end position="200"/>
    </location>
</feature>
<feature type="compositionally biased region" description="Low complexity" evidence="1">
    <location>
        <begin position="163"/>
        <end position="194"/>
    </location>
</feature>
<feature type="region of interest" description="Disordered" evidence="1">
    <location>
        <begin position="94"/>
        <end position="126"/>
    </location>
</feature>
<keyword evidence="3" id="KW-0732">Signal</keyword>
<protein>
    <submittedName>
        <fullName evidence="4">Uncharacterized protein</fullName>
    </submittedName>
</protein>
<feature type="region of interest" description="Disordered" evidence="1">
    <location>
        <begin position="312"/>
        <end position="371"/>
    </location>
</feature>
<dbReference type="AlphaFoldDB" id="A0A9P8ECB3"/>
<evidence type="ECO:0000256" key="2">
    <source>
        <dbReference type="SAM" id="Phobius"/>
    </source>
</evidence>
<gene>
    <name evidence="4" type="ORF">KCU76_g10538</name>
</gene>
<keyword evidence="2" id="KW-0812">Transmembrane</keyword>
<accession>A0A9P8ECB3</accession>
<keyword evidence="2" id="KW-1133">Transmembrane helix</keyword>
<reference evidence="4" key="1">
    <citation type="journal article" date="2021" name="J Fungi (Basel)">
        <title>Virulence traits and population genomics of the black yeast Aureobasidium melanogenum.</title>
        <authorList>
            <person name="Cernosa A."/>
            <person name="Sun X."/>
            <person name="Gostincar C."/>
            <person name="Fang C."/>
            <person name="Gunde-Cimerman N."/>
            <person name="Song Z."/>
        </authorList>
    </citation>
    <scope>NUCLEOTIDE SEQUENCE</scope>
    <source>
        <strain evidence="4">EXF-9911</strain>
    </source>
</reference>
<evidence type="ECO:0000313" key="5">
    <source>
        <dbReference type="Proteomes" id="UP000779574"/>
    </source>
</evidence>
<name>A0A9P8ECB3_AURME</name>
<reference evidence="4" key="2">
    <citation type="submission" date="2021-08" db="EMBL/GenBank/DDBJ databases">
        <authorList>
            <person name="Gostincar C."/>
            <person name="Sun X."/>
            <person name="Song Z."/>
            <person name="Gunde-Cimerman N."/>
        </authorList>
    </citation>
    <scope>NUCLEOTIDE SEQUENCE</scope>
    <source>
        <strain evidence="4">EXF-9911</strain>
    </source>
</reference>
<evidence type="ECO:0000256" key="3">
    <source>
        <dbReference type="SAM" id="SignalP"/>
    </source>
</evidence>
<feature type="chain" id="PRO_5040133262" evidence="3">
    <location>
        <begin position="22"/>
        <end position="432"/>
    </location>
</feature>
<comment type="caution">
    <text evidence="4">The sequence shown here is derived from an EMBL/GenBank/DDBJ whole genome shotgun (WGS) entry which is preliminary data.</text>
</comment>
<keyword evidence="2" id="KW-0472">Membrane</keyword>
<evidence type="ECO:0000313" key="4">
    <source>
        <dbReference type="EMBL" id="KAG9687143.1"/>
    </source>
</evidence>
<evidence type="ECO:0000256" key="1">
    <source>
        <dbReference type="SAM" id="MobiDB-lite"/>
    </source>
</evidence>
<dbReference type="OrthoDB" id="3945414at2759"/>
<feature type="region of interest" description="Disordered" evidence="1">
    <location>
        <begin position="262"/>
        <end position="284"/>
    </location>
</feature>
<feature type="compositionally biased region" description="Low complexity" evidence="1">
    <location>
        <begin position="271"/>
        <end position="284"/>
    </location>
</feature>
<organism evidence="4 5">
    <name type="scientific">Aureobasidium melanogenum</name>
    <name type="common">Aureobasidium pullulans var. melanogenum</name>
    <dbReference type="NCBI Taxonomy" id="46634"/>
    <lineage>
        <taxon>Eukaryota</taxon>
        <taxon>Fungi</taxon>
        <taxon>Dikarya</taxon>
        <taxon>Ascomycota</taxon>
        <taxon>Pezizomycotina</taxon>
        <taxon>Dothideomycetes</taxon>
        <taxon>Dothideomycetidae</taxon>
        <taxon>Dothideales</taxon>
        <taxon>Saccotheciaceae</taxon>
        <taxon>Aureobasidium</taxon>
    </lineage>
</organism>
<feature type="transmembrane region" description="Helical" evidence="2">
    <location>
        <begin position="207"/>
        <end position="229"/>
    </location>
</feature>
<proteinExistence type="predicted"/>
<sequence length="432" mass="43430">MSSTATALVLLSSATIAASQAVTPAVAANVSSTGLQVVAAVPWSSDLTSTSAFSAQKSSPPASTSSTADKAVSSASETSIASETSSAGTLPALSSAVSSTSTPASTISSSLTRPITTSTSTSSSVTATSSSSITSILTASGSPTIVESNSVIPSSILILPTTTPSPSSTASSSPSITTATASSESNTSNPSATPLKSTSHRLSSQEVAGISFGAVAAAAILSLILFALYRWRRAHRAAAVAAVNNKHGSFPESAWLYDPRMTPAAASPHRSGSPVSSMHSSVSSSASRRDEALLSAIAIPAVLPRRHVSNPIGGALTSNPPSAAKRHRVSSSVPEFKLLPPTPSAAAAANDSTIPSPIAEVTTPQETKRESLPAILKIGGGKKRPLTAAPVMQKVKTGPNKPLPPRPVIDAKDRPFSFEAGDDGAQLFGIAK</sequence>
<feature type="signal peptide" evidence="3">
    <location>
        <begin position="1"/>
        <end position="21"/>
    </location>
</feature>